<organism evidence="2 3">
    <name type="scientific">Ascosphaera apis ARSEF 7405</name>
    <dbReference type="NCBI Taxonomy" id="392613"/>
    <lineage>
        <taxon>Eukaryota</taxon>
        <taxon>Fungi</taxon>
        <taxon>Dikarya</taxon>
        <taxon>Ascomycota</taxon>
        <taxon>Pezizomycotina</taxon>
        <taxon>Eurotiomycetes</taxon>
        <taxon>Eurotiomycetidae</taxon>
        <taxon>Onygenales</taxon>
        <taxon>Ascosphaeraceae</taxon>
        <taxon>Ascosphaera</taxon>
    </lineage>
</organism>
<feature type="region of interest" description="Disordered" evidence="1">
    <location>
        <begin position="1"/>
        <end position="35"/>
    </location>
</feature>
<sequence>MDAKALLMSQGWSGPGNPLNPGRRPGAHGGLGLTKPILVSRKQNTLGVGKKTIDHSNQWWLRGFEAALKGVGTPGTATPTSQESYCPGLSAGSELHRFFVSGVEELQKEAGG</sequence>
<evidence type="ECO:0000313" key="3">
    <source>
        <dbReference type="Proteomes" id="UP000242877"/>
    </source>
</evidence>
<reference evidence="2 3" key="1">
    <citation type="journal article" date="2016" name="Genome Biol. Evol.">
        <title>Divergent and convergent evolution of fungal pathogenicity.</title>
        <authorList>
            <person name="Shang Y."/>
            <person name="Xiao G."/>
            <person name="Zheng P."/>
            <person name="Cen K."/>
            <person name="Zhan S."/>
            <person name="Wang C."/>
        </authorList>
    </citation>
    <scope>NUCLEOTIDE SEQUENCE [LARGE SCALE GENOMIC DNA]</scope>
    <source>
        <strain evidence="2 3">ARSEF 7405</strain>
    </source>
</reference>
<dbReference type="EMBL" id="AZGZ01000029">
    <property type="protein sequence ID" value="KZZ87967.1"/>
    <property type="molecule type" value="Genomic_DNA"/>
</dbReference>
<proteinExistence type="predicted"/>
<feature type="compositionally biased region" description="Low complexity" evidence="1">
    <location>
        <begin position="15"/>
        <end position="24"/>
    </location>
</feature>
<gene>
    <name evidence="2" type="ORF">AAP_05233</name>
</gene>
<name>A0A167VT50_9EURO</name>
<evidence type="ECO:0000256" key="1">
    <source>
        <dbReference type="SAM" id="MobiDB-lite"/>
    </source>
</evidence>
<keyword evidence="3" id="KW-1185">Reference proteome</keyword>
<comment type="caution">
    <text evidence="2">The sequence shown here is derived from an EMBL/GenBank/DDBJ whole genome shotgun (WGS) entry which is preliminary data.</text>
</comment>
<protein>
    <submittedName>
        <fullName evidence="2">Uncharacterized protein</fullName>
    </submittedName>
</protein>
<dbReference type="Proteomes" id="UP000242877">
    <property type="component" value="Unassembled WGS sequence"/>
</dbReference>
<dbReference type="VEuPathDB" id="FungiDB:AAP_05233"/>
<dbReference type="AlphaFoldDB" id="A0A167VT50"/>
<evidence type="ECO:0000313" key="2">
    <source>
        <dbReference type="EMBL" id="KZZ87967.1"/>
    </source>
</evidence>
<dbReference type="OrthoDB" id="3366546at2759"/>
<accession>A0A167VT50</accession>